<name>A0AAV3SY07_9EURY</name>
<feature type="domain" description="DUF7836" evidence="1">
    <location>
        <begin position="3"/>
        <end position="60"/>
    </location>
</feature>
<protein>
    <recommendedName>
        <fullName evidence="1">DUF7836 domain-containing protein</fullName>
    </recommendedName>
</protein>
<accession>A0AAV3SY07</accession>
<dbReference type="RefSeq" id="WP_227262078.1">
    <property type="nucleotide sequence ID" value="NZ_BAAADU010000002.1"/>
</dbReference>
<comment type="caution">
    <text evidence="2">The sequence shown here is derived from an EMBL/GenBank/DDBJ whole genome shotgun (WGS) entry which is preliminary data.</text>
</comment>
<dbReference type="Pfam" id="PF25206">
    <property type="entry name" value="DUF7836"/>
    <property type="match status" value="1"/>
</dbReference>
<evidence type="ECO:0000259" key="1">
    <source>
        <dbReference type="Pfam" id="PF25206"/>
    </source>
</evidence>
<evidence type="ECO:0000313" key="2">
    <source>
        <dbReference type="EMBL" id="GAA0643777.1"/>
    </source>
</evidence>
<dbReference type="EMBL" id="BAAADU010000002">
    <property type="protein sequence ID" value="GAA0643777.1"/>
    <property type="molecule type" value="Genomic_DNA"/>
</dbReference>
<dbReference type="Proteomes" id="UP001500194">
    <property type="component" value="Unassembled WGS sequence"/>
</dbReference>
<dbReference type="GeneID" id="68572690"/>
<gene>
    <name evidence="2" type="ORF">GCM10009019_02000</name>
</gene>
<proteinExistence type="predicted"/>
<dbReference type="AlphaFoldDB" id="A0AAV3SY07"/>
<evidence type="ECO:0000313" key="3">
    <source>
        <dbReference type="Proteomes" id="UP001500194"/>
    </source>
</evidence>
<keyword evidence="3" id="KW-1185">Reference proteome</keyword>
<organism evidence="2 3">
    <name type="scientific">Salarchaeum japonicum</name>
    <dbReference type="NCBI Taxonomy" id="555573"/>
    <lineage>
        <taxon>Archaea</taxon>
        <taxon>Methanobacteriati</taxon>
        <taxon>Methanobacteriota</taxon>
        <taxon>Stenosarchaea group</taxon>
        <taxon>Halobacteria</taxon>
        <taxon>Halobacteriales</taxon>
        <taxon>Halobacteriaceae</taxon>
    </lineage>
</organism>
<sequence length="61" mass="7144">MAHEAYVQLLCPECSKDWEMTPSELPAHDENYSCPDCHATRRTAEFMRTDRDLENLKELQS</sequence>
<dbReference type="InterPro" id="IPR057158">
    <property type="entry name" value="DUF7836"/>
</dbReference>
<reference evidence="2 3" key="1">
    <citation type="journal article" date="2019" name="Int. J. Syst. Evol. Microbiol.">
        <title>The Global Catalogue of Microorganisms (GCM) 10K type strain sequencing project: providing services to taxonomists for standard genome sequencing and annotation.</title>
        <authorList>
            <consortium name="The Broad Institute Genomics Platform"/>
            <consortium name="The Broad Institute Genome Sequencing Center for Infectious Disease"/>
            <person name="Wu L."/>
            <person name="Ma J."/>
        </authorList>
    </citation>
    <scope>NUCLEOTIDE SEQUENCE [LARGE SCALE GENOMIC DNA]</scope>
    <source>
        <strain evidence="2 3">JCM 16327</strain>
    </source>
</reference>